<organism evidence="1 2">
    <name type="scientific">Staurois parvus</name>
    <dbReference type="NCBI Taxonomy" id="386267"/>
    <lineage>
        <taxon>Eukaryota</taxon>
        <taxon>Metazoa</taxon>
        <taxon>Chordata</taxon>
        <taxon>Craniata</taxon>
        <taxon>Vertebrata</taxon>
        <taxon>Euteleostomi</taxon>
        <taxon>Amphibia</taxon>
        <taxon>Batrachia</taxon>
        <taxon>Anura</taxon>
        <taxon>Neobatrachia</taxon>
        <taxon>Ranoidea</taxon>
        <taxon>Ranidae</taxon>
        <taxon>Staurois</taxon>
    </lineage>
</organism>
<protein>
    <submittedName>
        <fullName evidence="1">Uncharacterized protein</fullName>
    </submittedName>
</protein>
<gene>
    <name evidence="1" type="ORF">SPARVUS_LOCUS12584074</name>
</gene>
<name>A0ABN9FU26_9NEOB</name>
<keyword evidence="2" id="KW-1185">Reference proteome</keyword>
<reference evidence="1" key="1">
    <citation type="submission" date="2023-05" db="EMBL/GenBank/DDBJ databases">
        <authorList>
            <person name="Stuckert A."/>
        </authorList>
    </citation>
    <scope>NUCLEOTIDE SEQUENCE</scope>
</reference>
<comment type="caution">
    <text evidence="1">The sequence shown here is derived from an EMBL/GenBank/DDBJ whole genome shotgun (WGS) entry which is preliminary data.</text>
</comment>
<accession>A0ABN9FU26</accession>
<proteinExistence type="predicted"/>
<sequence>MSCQSAPGCMKNKSKIYFCCHQNMNRRLIFLPKNVFLHFEFPSQAGPLLPLGKLGSCLGC</sequence>
<evidence type="ECO:0000313" key="1">
    <source>
        <dbReference type="EMBL" id="CAI9599437.1"/>
    </source>
</evidence>
<dbReference type="EMBL" id="CATNWA010017296">
    <property type="protein sequence ID" value="CAI9599437.1"/>
    <property type="molecule type" value="Genomic_DNA"/>
</dbReference>
<dbReference type="Proteomes" id="UP001162483">
    <property type="component" value="Unassembled WGS sequence"/>
</dbReference>
<feature type="non-terminal residue" evidence="1">
    <location>
        <position position="60"/>
    </location>
</feature>
<evidence type="ECO:0000313" key="2">
    <source>
        <dbReference type="Proteomes" id="UP001162483"/>
    </source>
</evidence>